<dbReference type="EMBL" id="JACCFM010000001">
    <property type="protein sequence ID" value="NYJ20093.1"/>
    <property type="molecule type" value="Genomic_DNA"/>
</dbReference>
<reference evidence="2 3" key="1">
    <citation type="submission" date="2020-07" db="EMBL/GenBank/DDBJ databases">
        <title>Sequencing the genomes of 1000 actinobacteria strains.</title>
        <authorList>
            <person name="Klenk H.-P."/>
        </authorList>
    </citation>
    <scope>NUCLEOTIDE SEQUENCE [LARGE SCALE GENOMIC DNA]</scope>
    <source>
        <strain evidence="2 3">LI1</strain>
    </source>
</reference>
<evidence type="ECO:0000313" key="3">
    <source>
        <dbReference type="Proteomes" id="UP000537260"/>
    </source>
</evidence>
<protein>
    <recommendedName>
        <fullName evidence="4">DUF2993 domain-containing protein</fullName>
    </recommendedName>
</protein>
<evidence type="ECO:0000256" key="1">
    <source>
        <dbReference type="SAM" id="Phobius"/>
    </source>
</evidence>
<feature type="transmembrane region" description="Helical" evidence="1">
    <location>
        <begin position="7"/>
        <end position="27"/>
    </location>
</feature>
<sequence length="251" mass="25973">MALRRRIKGFIIVGSVVVAGLVLYAVGDTVIRNYAENRIAQEIQTNLPAGVTGDVSVSIGGLSAIGQFVIGRFDEVTLDAPKISVDGATGSVHIIAQGVPTNTQKTVGHITGTVDLSQEALNTLLKNSGATPGAEVELRDGDVSYSDSLDVFGLSVGYRATATPTAAGAYLVLTPTSAEVTSTAGNLDITGLVQKILGEQPLSICVASYLPVGLDLTDVNVTPDRAQITVESTTTRLRESELTTLGTCPSS</sequence>
<keyword evidence="1" id="KW-0812">Transmembrane</keyword>
<dbReference type="Pfam" id="PF11209">
    <property type="entry name" value="LmeA"/>
    <property type="match status" value="1"/>
</dbReference>
<keyword evidence="1" id="KW-0472">Membrane</keyword>
<dbReference type="Proteomes" id="UP000537260">
    <property type="component" value="Unassembled WGS sequence"/>
</dbReference>
<gene>
    <name evidence="2" type="ORF">HNR05_001884</name>
</gene>
<dbReference type="InterPro" id="IPR021373">
    <property type="entry name" value="DUF2993"/>
</dbReference>
<dbReference type="AlphaFoldDB" id="A0A7Z0J6M2"/>
<keyword evidence="3" id="KW-1185">Reference proteome</keyword>
<dbReference type="RefSeq" id="WP_179578754.1">
    <property type="nucleotide sequence ID" value="NZ_JACCFM010000001.1"/>
</dbReference>
<evidence type="ECO:0000313" key="2">
    <source>
        <dbReference type="EMBL" id="NYJ20093.1"/>
    </source>
</evidence>
<comment type="caution">
    <text evidence="2">The sequence shown here is derived from an EMBL/GenBank/DDBJ whole genome shotgun (WGS) entry which is preliminary data.</text>
</comment>
<organism evidence="2 3">
    <name type="scientific">Glaciibacter psychrotolerans</name>
    <dbReference type="NCBI Taxonomy" id="670054"/>
    <lineage>
        <taxon>Bacteria</taxon>
        <taxon>Bacillati</taxon>
        <taxon>Actinomycetota</taxon>
        <taxon>Actinomycetes</taxon>
        <taxon>Micrococcales</taxon>
        <taxon>Microbacteriaceae</taxon>
        <taxon>Glaciibacter</taxon>
    </lineage>
</organism>
<accession>A0A7Z0J6M2</accession>
<name>A0A7Z0J6M2_9MICO</name>
<keyword evidence="1" id="KW-1133">Transmembrane helix</keyword>
<evidence type="ECO:0008006" key="4">
    <source>
        <dbReference type="Google" id="ProtNLM"/>
    </source>
</evidence>
<proteinExistence type="predicted"/>